<dbReference type="RefSeq" id="WP_085464855.1">
    <property type="nucleotide sequence ID" value="NZ_FXBL01000004.1"/>
</dbReference>
<keyword evidence="2" id="KW-0575">Peroxidase</keyword>
<dbReference type="PANTHER" id="PTHR35446:SF2">
    <property type="entry name" value="CARBOXYMUCONOLACTONE DECARBOXYLASE-LIKE DOMAIN-CONTAINING PROTEIN"/>
    <property type="match status" value="1"/>
</dbReference>
<dbReference type="SUPFAM" id="SSF69118">
    <property type="entry name" value="AhpD-like"/>
    <property type="match status" value="1"/>
</dbReference>
<gene>
    <name evidence="2" type="ORF">SAMN02982922_2965</name>
</gene>
<dbReference type="InterPro" id="IPR029032">
    <property type="entry name" value="AhpD-like"/>
</dbReference>
<organism evidence="2 3">
    <name type="scientific">Mesorhizobium australicum</name>
    <dbReference type="NCBI Taxonomy" id="536018"/>
    <lineage>
        <taxon>Bacteria</taxon>
        <taxon>Pseudomonadati</taxon>
        <taxon>Pseudomonadota</taxon>
        <taxon>Alphaproteobacteria</taxon>
        <taxon>Hyphomicrobiales</taxon>
        <taxon>Phyllobacteriaceae</taxon>
        <taxon>Mesorhizobium</taxon>
    </lineage>
</organism>
<dbReference type="PANTHER" id="PTHR35446">
    <property type="entry name" value="SI:CH211-175M2.5"/>
    <property type="match status" value="1"/>
</dbReference>
<accession>A0A1X7P220</accession>
<evidence type="ECO:0000313" key="3">
    <source>
        <dbReference type="Proteomes" id="UP000193083"/>
    </source>
</evidence>
<proteinExistence type="predicted"/>
<feature type="domain" description="Carboxymuconolactone decarboxylase-like" evidence="1">
    <location>
        <begin position="41"/>
        <end position="120"/>
    </location>
</feature>
<protein>
    <submittedName>
        <fullName evidence="2">Uncharacterized peroxidase-related enzyme</fullName>
    </submittedName>
</protein>
<reference evidence="3" key="1">
    <citation type="submission" date="2017-04" db="EMBL/GenBank/DDBJ databases">
        <authorList>
            <person name="Varghese N."/>
            <person name="Submissions S."/>
        </authorList>
    </citation>
    <scope>NUCLEOTIDE SEQUENCE [LARGE SCALE GENOMIC DNA]</scope>
    <source>
        <strain evidence="3">B5P</strain>
    </source>
</reference>
<keyword evidence="2" id="KW-0560">Oxidoreductase</keyword>
<dbReference type="EMBL" id="FXBL01000004">
    <property type="protein sequence ID" value="SMH43805.1"/>
    <property type="molecule type" value="Genomic_DNA"/>
</dbReference>
<dbReference type="AlphaFoldDB" id="A0A1X7P220"/>
<dbReference type="Proteomes" id="UP000193083">
    <property type="component" value="Unassembled WGS sequence"/>
</dbReference>
<dbReference type="OrthoDB" id="9808310at2"/>
<evidence type="ECO:0000259" key="1">
    <source>
        <dbReference type="Pfam" id="PF02627"/>
    </source>
</evidence>
<dbReference type="GO" id="GO:0051920">
    <property type="term" value="F:peroxiredoxin activity"/>
    <property type="evidence" value="ECO:0007669"/>
    <property type="project" value="InterPro"/>
</dbReference>
<keyword evidence="3" id="KW-1185">Reference proteome</keyword>
<sequence>MSFVDTPSEDGAQGRAAEMFAQSKAANGYLPNMVKLFAHRPGVFETWVALNTAIKSNMDLRRYELVTLAAAQELKSSYCMLAHGKVMLGGMLSPEQLALVVGGSDESPLDEAERAIMQFASKVVRDATSIDQSDVDGLRAFGLSDAEIFDVTTAASVRCFFSKTLDALGALPDAAYAALPETVRDALVVGRPIETKGGGAV</sequence>
<dbReference type="Pfam" id="PF02627">
    <property type="entry name" value="CMD"/>
    <property type="match status" value="1"/>
</dbReference>
<evidence type="ECO:0000313" key="2">
    <source>
        <dbReference type="EMBL" id="SMH43805.1"/>
    </source>
</evidence>
<name>A0A1X7P220_9HYPH</name>
<dbReference type="InterPro" id="IPR003779">
    <property type="entry name" value="CMD-like"/>
</dbReference>
<dbReference type="Gene3D" id="1.20.1290.10">
    <property type="entry name" value="AhpD-like"/>
    <property type="match status" value="1"/>
</dbReference>